<dbReference type="RefSeq" id="WP_268807666.1">
    <property type="nucleotide sequence ID" value="NZ_FNVQ01000001.1"/>
</dbReference>
<protein>
    <submittedName>
        <fullName evidence="2">Uncharacterized protein</fullName>
    </submittedName>
</protein>
<dbReference type="EMBL" id="FNVQ01000001">
    <property type="protein sequence ID" value="SEF71551.1"/>
    <property type="molecule type" value="Genomic_DNA"/>
</dbReference>
<evidence type="ECO:0000256" key="1">
    <source>
        <dbReference type="SAM" id="Phobius"/>
    </source>
</evidence>
<name>A0A1H5UB39_9GAMM</name>
<feature type="transmembrane region" description="Helical" evidence="1">
    <location>
        <begin position="6"/>
        <end position="21"/>
    </location>
</feature>
<evidence type="ECO:0000313" key="3">
    <source>
        <dbReference type="Proteomes" id="UP000236745"/>
    </source>
</evidence>
<keyword evidence="3" id="KW-1185">Reference proteome</keyword>
<keyword evidence="1" id="KW-1133">Transmembrane helix</keyword>
<dbReference type="AlphaFoldDB" id="A0A1H5UB39"/>
<gene>
    <name evidence="2" type="ORF">SAMN05444390_101307</name>
</gene>
<reference evidence="2 3" key="1">
    <citation type="submission" date="2016-10" db="EMBL/GenBank/DDBJ databases">
        <authorList>
            <person name="de Groot N.N."/>
        </authorList>
    </citation>
    <scope>NUCLEOTIDE SEQUENCE [LARGE SCALE GENOMIC DNA]</scope>
    <source>
        <strain evidence="2 3">DSM 22012</strain>
    </source>
</reference>
<evidence type="ECO:0000313" key="2">
    <source>
        <dbReference type="EMBL" id="SEF71551.1"/>
    </source>
</evidence>
<keyword evidence="1" id="KW-0812">Transmembrane</keyword>
<dbReference type="Proteomes" id="UP000236745">
    <property type="component" value="Unassembled WGS sequence"/>
</dbReference>
<proteinExistence type="predicted"/>
<organism evidence="2 3">
    <name type="scientific">Marinobacterium lutimaris</name>
    <dbReference type="NCBI Taxonomy" id="568106"/>
    <lineage>
        <taxon>Bacteria</taxon>
        <taxon>Pseudomonadati</taxon>
        <taxon>Pseudomonadota</taxon>
        <taxon>Gammaproteobacteria</taxon>
        <taxon>Oceanospirillales</taxon>
        <taxon>Oceanospirillaceae</taxon>
        <taxon>Marinobacterium</taxon>
    </lineage>
</organism>
<keyword evidence="1" id="KW-0472">Membrane</keyword>
<sequence length="44" mass="5146">MLTSLFIIAAVMIAGAGWYLLQQQSKPAPIRIRVEDEHPRRRRR</sequence>
<accession>A0A1H5UB39</accession>